<feature type="region of interest" description="Disordered" evidence="6">
    <location>
        <begin position="47"/>
        <end position="185"/>
    </location>
</feature>
<feature type="region of interest" description="Disordered" evidence="6">
    <location>
        <begin position="280"/>
        <end position="303"/>
    </location>
</feature>
<dbReference type="Pfam" id="PF15243">
    <property type="entry name" value="ANAPC15"/>
    <property type="match status" value="1"/>
</dbReference>
<dbReference type="AlphaFoldDB" id="A0AAV7XC37"/>
<protein>
    <submittedName>
        <fullName evidence="7">Uncharacterized protein</fullName>
    </submittedName>
</protein>
<evidence type="ECO:0000256" key="3">
    <source>
        <dbReference type="ARBA" id="ARBA00022618"/>
    </source>
</evidence>
<keyword evidence="8" id="KW-1185">Reference proteome</keyword>
<evidence type="ECO:0000256" key="4">
    <source>
        <dbReference type="ARBA" id="ARBA00022776"/>
    </source>
</evidence>
<feature type="compositionally biased region" description="Acidic residues" evidence="6">
    <location>
        <begin position="61"/>
        <end position="85"/>
    </location>
</feature>
<feature type="compositionally biased region" description="Low complexity" evidence="6">
    <location>
        <begin position="284"/>
        <end position="303"/>
    </location>
</feature>
<dbReference type="Proteomes" id="UP001075354">
    <property type="component" value="Chromosome 13"/>
</dbReference>
<proteinExistence type="inferred from homology"/>
<comment type="pathway">
    <text evidence="1">Protein modification; protein ubiquitination.</text>
</comment>
<dbReference type="GO" id="GO:0005680">
    <property type="term" value="C:anaphase-promoting complex"/>
    <property type="evidence" value="ECO:0007669"/>
    <property type="project" value="InterPro"/>
</dbReference>
<dbReference type="InterPro" id="IPR026182">
    <property type="entry name" value="ANAPC15"/>
</dbReference>
<dbReference type="GO" id="GO:0051301">
    <property type="term" value="P:cell division"/>
    <property type="evidence" value="ECO:0007669"/>
    <property type="project" value="UniProtKB-KW"/>
</dbReference>
<evidence type="ECO:0000256" key="2">
    <source>
        <dbReference type="ARBA" id="ARBA00009618"/>
    </source>
</evidence>
<keyword evidence="4" id="KW-0498">Mitosis</keyword>
<evidence type="ECO:0000313" key="8">
    <source>
        <dbReference type="Proteomes" id="UP001075354"/>
    </source>
</evidence>
<evidence type="ECO:0000256" key="6">
    <source>
        <dbReference type="SAM" id="MobiDB-lite"/>
    </source>
</evidence>
<keyword evidence="5" id="KW-0131">Cell cycle</keyword>
<organism evidence="7 8">
    <name type="scientific">Megalurothrips usitatus</name>
    <name type="common">bean blossom thrips</name>
    <dbReference type="NCBI Taxonomy" id="439358"/>
    <lineage>
        <taxon>Eukaryota</taxon>
        <taxon>Metazoa</taxon>
        <taxon>Ecdysozoa</taxon>
        <taxon>Arthropoda</taxon>
        <taxon>Hexapoda</taxon>
        <taxon>Insecta</taxon>
        <taxon>Pterygota</taxon>
        <taxon>Neoptera</taxon>
        <taxon>Paraneoptera</taxon>
        <taxon>Thysanoptera</taxon>
        <taxon>Terebrantia</taxon>
        <taxon>Thripoidea</taxon>
        <taxon>Thripidae</taxon>
        <taxon>Megalurothrips</taxon>
    </lineage>
</organism>
<evidence type="ECO:0000313" key="7">
    <source>
        <dbReference type="EMBL" id="KAJ1521151.1"/>
    </source>
</evidence>
<dbReference type="PANTHER" id="PTHR22526:SF2">
    <property type="entry name" value="ANAPHASE PROMOTING COMPLEX C SUBUNIT 15, PSEUDOGENE-RELATED"/>
    <property type="match status" value="1"/>
</dbReference>
<feature type="compositionally biased region" description="Low complexity" evidence="6">
    <location>
        <begin position="107"/>
        <end position="140"/>
    </location>
</feature>
<comment type="similarity">
    <text evidence="2">Belongs to the APC15 family.</text>
</comment>
<evidence type="ECO:0000256" key="1">
    <source>
        <dbReference type="ARBA" id="ARBA00004906"/>
    </source>
</evidence>
<name>A0AAV7XC37_9NEOP</name>
<dbReference type="PANTHER" id="PTHR22526">
    <property type="entry name" value="ANAPHASE PROMOTING COMPLEX C SUBUNIT 15, PSEUDOGENE-RELATED"/>
    <property type="match status" value="1"/>
</dbReference>
<comment type="caution">
    <text evidence="7">The sequence shown here is derived from an EMBL/GenBank/DDBJ whole genome shotgun (WGS) entry which is preliminary data.</text>
</comment>
<feature type="region of interest" description="Disordered" evidence="6">
    <location>
        <begin position="218"/>
        <end position="256"/>
    </location>
</feature>
<accession>A0AAV7XC37</accession>
<sequence>MSIPLFPSLRPNIMCPFWGELDPPVDEEAEIIELEREQREWKASLGQMFGNPLPIGKTSNDPDEEDLEAMADEDDDTTSSDDIDDMAPRGMFRIHDNLSPPPPPVVAPAAPLIPDSPASPSDDTSSVTSSTSSESTVTVTLNRIAGPSTSTAQPQGPPESSAGRATRVIVGRHIPAPRPGMPQQPARYAYIETTSRRIFSGRRSSGSVSPPNQTYMEAMFRSATGEANSDDSAGSGDEGTAPAPQHAPPATRPFPEYISQFHQMSSSSSQIDSLIESVYQAQRATSSGAGTSNTSTTPSASVTFNERMASLTRADVVSEITTSTESIFGSESTESGEC</sequence>
<gene>
    <name evidence="7" type="ORF">ONE63_002846</name>
</gene>
<keyword evidence="3" id="KW-0132">Cell division</keyword>
<evidence type="ECO:0000256" key="5">
    <source>
        <dbReference type="ARBA" id="ARBA00023306"/>
    </source>
</evidence>
<dbReference type="GO" id="GO:0090266">
    <property type="term" value="P:regulation of mitotic cell cycle spindle assembly checkpoint"/>
    <property type="evidence" value="ECO:0007669"/>
    <property type="project" value="InterPro"/>
</dbReference>
<dbReference type="EMBL" id="JAPTSV010000013">
    <property type="protein sequence ID" value="KAJ1521151.1"/>
    <property type="molecule type" value="Genomic_DNA"/>
</dbReference>
<reference evidence="7" key="1">
    <citation type="submission" date="2022-12" db="EMBL/GenBank/DDBJ databases">
        <title>Chromosome-level genome assembly of the bean flower thrips Megalurothrips usitatus.</title>
        <authorList>
            <person name="Ma L."/>
            <person name="Liu Q."/>
            <person name="Li H."/>
            <person name="Cai W."/>
        </authorList>
    </citation>
    <scope>NUCLEOTIDE SEQUENCE</scope>
    <source>
        <strain evidence="7">Cailab_2022a</strain>
    </source>
</reference>